<keyword evidence="1" id="KW-0472">Membrane</keyword>
<gene>
    <name evidence="2" type="ORF">Pfl04_49120</name>
</gene>
<comment type="caution">
    <text evidence="2">The sequence shown here is derived from an EMBL/GenBank/DDBJ whole genome shotgun (WGS) entry which is preliminary data.</text>
</comment>
<feature type="transmembrane region" description="Helical" evidence="1">
    <location>
        <begin position="7"/>
        <end position="28"/>
    </location>
</feature>
<keyword evidence="1" id="KW-1133">Transmembrane helix</keyword>
<reference evidence="2" key="1">
    <citation type="submission" date="2021-01" db="EMBL/GenBank/DDBJ databases">
        <title>Whole genome shotgun sequence of Planosporangium flavigriseum NBRC 105377.</title>
        <authorList>
            <person name="Komaki H."/>
            <person name="Tamura T."/>
        </authorList>
    </citation>
    <scope>NUCLEOTIDE SEQUENCE</scope>
    <source>
        <strain evidence="2">NBRC 105377</strain>
    </source>
</reference>
<dbReference type="RefSeq" id="WP_168072362.1">
    <property type="nucleotide sequence ID" value="NZ_BAAAQJ010000008.1"/>
</dbReference>
<accession>A0A8J3LNQ8</accession>
<sequence>MTIRRLVWHLIWAAVWLTWLFIGLNFLYRWFDPQPAGFIGVSAVMAPMALEKLGVKRWLLEADRQEPTTQESQPEPPC</sequence>
<dbReference type="EMBL" id="BONU01000059">
    <property type="protein sequence ID" value="GIG76508.1"/>
    <property type="molecule type" value="Genomic_DNA"/>
</dbReference>
<organism evidence="2 3">
    <name type="scientific">Planosporangium flavigriseum</name>
    <dbReference type="NCBI Taxonomy" id="373681"/>
    <lineage>
        <taxon>Bacteria</taxon>
        <taxon>Bacillati</taxon>
        <taxon>Actinomycetota</taxon>
        <taxon>Actinomycetes</taxon>
        <taxon>Micromonosporales</taxon>
        <taxon>Micromonosporaceae</taxon>
        <taxon>Planosporangium</taxon>
    </lineage>
</organism>
<keyword evidence="3" id="KW-1185">Reference proteome</keyword>
<dbReference type="AlphaFoldDB" id="A0A8J3LNQ8"/>
<name>A0A8J3LNQ8_9ACTN</name>
<evidence type="ECO:0000313" key="2">
    <source>
        <dbReference type="EMBL" id="GIG76508.1"/>
    </source>
</evidence>
<dbReference type="Proteomes" id="UP000653674">
    <property type="component" value="Unassembled WGS sequence"/>
</dbReference>
<evidence type="ECO:0000256" key="1">
    <source>
        <dbReference type="SAM" id="Phobius"/>
    </source>
</evidence>
<protein>
    <submittedName>
        <fullName evidence="2">Uncharacterized protein</fullName>
    </submittedName>
</protein>
<keyword evidence="1" id="KW-0812">Transmembrane</keyword>
<proteinExistence type="predicted"/>
<evidence type="ECO:0000313" key="3">
    <source>
        <dbReference type="Proteomes" id="UP000653674"/>
    </source>
</evidence>